<dbReference type="PANTHER" id="PTHR24305">
    <property type="entry name" value="CYTOCHROME P450"/>
    <property type="match status" value="1"/>
</dbReference>
<dbReference type="GO" id="GO:0020037">
    <property type="term" value="F:heme binding"/>
    <property type="evidence" value="ECO:0007669"/>
    <property type="project" value="InterPro"/>
</dbReference>
<dbReference type="PRINTS" id="PR00463">
    <property type="entry name" value="EP450I"/>
</dbReference>
<dbReference type="GO" id="GO:0016705">
    <property type="term" value="F:oxidoreductase activity, acting on paired donors, with incorporation or reduction of molecular oxygen"/>
    <property type="evidence" value="ECO:0007669"/>
    <property type="project" value="InterPro"/>
</dbReference>
<dbReference type="InterPro" id="IPR002401">
    <property type="entry name" value="Cyt_P450_E_grp-I"/>
</dbReference>
<keyword evidence="2" id="KW-0408">Iron</keyword>
<dbReference type="PRINTS" id="PR00385">
    <property type="entry name" value="P450"/>
</dbReference>
<comment type="cofactor">
    <cofactor evidence="2">
        <name>heme</name>
        <dbReference type="ChEBI" id="CHEBI:30413"/>
    </cofactor>
</comment>
<keyword evidence="4" id="KW-1185">Reference proteome</keyword>
<comment type="caution">
    <text evidence="3">The sequence shown here is derived from an EMBL/GenBank/DDBJ whole genome shotgun (WGS) entry which is preliminary data.</text>
</comment>
<dbReference type="SUPFAM" id="SSF48264">
    <property type="entry name" value="Cytochrome P450"/>
    <property type="match status" value="1"/>
</dbReference>
<organism evidence="3 4">
    <name type="scientific">Antrihabitans stalagmiti</name>
    <dbReference type="NCBI Taxonomy" id="2799499"/>
    <lineage>
        <taxon>Bacteria</taxon>
        <taxon>Bacillati</taxon>
        <taxon>Actinomycetota</taxon>
        <taxon>Actinomycetes</taxon>
        <taxon>Mycobacteriales</taxon>
        <taxon>Nocardiaceae</taxon>
        <taxon>Antrihabitans</taxon>
    </lineage>
</organism>
<evidence type="ECO:0000256" key="2">
    <source>
        <dbReference type="PIRSR" id="PIRSR602401-1"/>
    </source>
</evidence>
<dbReference type="PANTHER" id="PTHR24305:SF166">
    <property type="entry name" value="CYTOCHROME P450 12A4, MITOCHONDRIAL-RELATED"/>
    <property type="match status" value="1"/>
</dbReference>
<reference evidence="3" key="1">
    <citation type="submission" date="2020-12" db="EMBL/GenBank/DDBJ databases">
        <title>Antrihabitans popcorni sp. nov. and Antrihabitans auranticaus sp. nov., isolated from a larva cave.</title>
        <authorList>
            <person name="Lee S.D."/>
            <person name="Kim I.S."/>
        </authorList>
    </citation>
    <scope>NUCLEOTIDE SEQUENCE</scope>
    <source>
        <strain evidence="3">YC3-6</strain>
    </source>
</reference>
<feature type="binding site" description="axial binding residue" evidence="2">
    <location>
        <position position="410"/>
    </location>
    <ligand>
        <name>heme</name>
        <dbReference type="ChEBI" id="CHEBI:30413"/>
    </ligand>
    <ligandPart>
        <name>Fe</name>
        <dbReference type="ChEBI" id="CHEBI:18248"/>
    </ligandPart>
</feature>
<gene>
    <name evidence="3" type="ORF">JGU71_04230</name>
</gene>
<accession>A0A934U170</accession>
<dbReference type="InterPro" id="IPR001128">
    <property type="entry name" value="Cyt_P450"/>
</dbReference>
<evidence type="ECO:0000313" key="4">
    <source>
        <dbReference type="Proteomes" id="UP000655868"/>
    </source>
</evidence>
<comment type="similarity">
    <text evidence="1">Belongs to the cytochrome P450 family.</text>
</comment>
<proteinExistence type="inferred from homology"/>
<evidence type="ECO:0000256" key="1">
    <source>
        <dbReference type="ARBA" id="ARBA00010617"/>
    </source>
</evidence>
<keyword evidence="2" id="KW-0479">Metal-binding</keyword>
<dbReference type="EMBL" id="JAEMNV010000001">
    <property type="protein sequence ID" value="MBJ8338085.1"/>
    <property type="molecule type" value="Genomic_DNA"/>
</dbReference>
<sequence length="472" mass="53462">MPTPDTMTGCPVDHSAMRQPEVIPSTELPGSTLPLIAQLWKYRTLRTVWLSQLRTEHGHRFRMNFRPKAKIYLISDPDDVKAMFLAPRDVLHTGNGSDILEKFFGGTGLAFLDEEAHLARRKALMPSIKGEAFKRIEAAAIARAKHDVAKWPREEIISVHPHAHRYTIEVIREVVFGRVTPSSWDDLGEEIFQVMEFNNHLATVLMFERAPRPVTWLLRAIRSTGVDHFLRHRERADELLFEAIEERRSSGDLGDDMLSMLLRITHDDGSALSTREIRDEVMTMFVAGTETTASAICWALEYLSREPEVAQRVRAELDEGAGDAYLTAVVYELLRVRPPLPMIILRKVMKPLEIGGVRYEVGDELFASAHLLNHDPNHYDDAEAFRPERFLDVKPGANTWIPFGGGAIRCLGDRIAITEIKAVLSNVLSTCELRREDTTPERTRSRGVLIVPENDARLELVPRTADLKLVEN</sequence>
<protein>
    <submittedName>
        <fullName evidence="3">Cytochrome P450</fullName>
    </submittedName>
</protein>
<dbReference type="Pfam" id="PF00067">
    <property type="entry name" value="p450"/>
    <property type="match status" value="1"/>
</dbReference>
<dbReference type="GO" id="GO:0005506">
    <property type="term" value="F:iron ion binding"/>
    <property type="evidence" value="ECO:0007669"/>
    <property type="project" value="InterPro"/>
</dbReference>
<evidence type="ECO:0000313" key="3">
    <source>
        <dbReference type="EMBL" id="MBJ8338085.1"/>
    </source>
</evidence>
<dbReference type="Proteomes" id="UP000655868">
    <property type="component" value="Unassembled WGS sequence"/>
</dbReference>
<keyword evidence="2" id="KW-0349">Heme</keyword>
<dbReference type="Gene3D" id="1.10.630.10">
    <property type="entry name" value="Cytochrome P450"/>
    <property type="match status" value="1"/>
</dbReference>
<dbReference type="InterPro" id="IPR050121">
    <property type="entry name" value="Cytochrome_P450_monoxygenase"/>
</dbReference>
<name>A0A934U170_9NOCA</name>
<dbReference type="GO" id="GO:0004497">
    <property type="term" value="F:monooxygenase activity"/>
    <property type="evidence" value="ECO:0007669"/>
    <property type="project" value="InterPro"/>
</dbReference>
<dbReference type="AlphaFoldDB" id="A0A934U170"/>
<dbReference type="InterPro" id="IPR036396">
    <property type="entry name" value="Cyt_P450_sf"/>
</dbReference>
<dbReference type="RefSeq" id="WP_199702554.1">
    <property type="nucleotide sequence ID" value="NZ_JAEMNV010000001.1"/>
</dbReference>